<dbReference type="EMBL" id="CQAW01000016">
    <property type="protein sequence ID" value="CNI07523.1"/>
    <property type="molecule type" value="Genomic_DNA"/>
</dbReference>
<gene>
    <name evidence="1" type="ORF">ERS008472_03154</name>
</gene>
<evidence type="ECO:0000313" key="1">
    <source>
        <dbReference type="EMBL" id="CNI07523.1"/>
    </source>
</evidence>
<keyword evidence="2" id="KW-1185">Reference proteome</keyword>
<proteinExistence type="predicted"/>
<organism evidence="1 2">
    <name type="scientific">Yersinia thracica</name>
    <dbReference type="NCBI Taxonomy" id="2890319"/>
    <lineage>
        <taxon>Bacteria</taxon>
        <taxon>Pseudomonadati</taxon>
        <taxon>Pseudomonadota</taxon>
        <taxon>Gammaproteobacteria</taxon>
        <taxon>Enterobacterales</taxon>
        <taxon>Yersiniaceae</taxon>
        <taxon>Yersinia</taxon>
    </lineage>
</organism>
<dbReference type="AlphaFoldDB" id="A0A0T9QE04"/>
<reference evidence="2" key="1">
    <citation type="submission" date="2015-03" db="EMBL/GenBank/DDBJ databases">
        <authorList>
            <consortium name="Pathogen Informatics"/>
            <person name="Murphy D."/>
        </authorList>
    </citation>
    <scope>NUCLEOTIDE SEQUENCE [LARGE SCALE GENOMIC DNA]</scope>
    <source>
        <strain evidence="2">IP6945</strain>
    </source>
</reference>
<accession>A0A0T9QE04</accession>
<evidence type="ECO:0000313" key="2">
    <source>
        <dbReference type="Proteomes" id="UP000041882"/>
    </source>
</evidence>
<dbReference type="Proteomes" id="UP000041882">
    <property type="component" value="Unassembled WGS sequence"/>
</dbReference>
<sequence>MERNVSPGYCIVQQSGTLNFQVSLLFNNTDSDAARYFMALNADTQWLKAGQILIIADPLSYNPPYALQAMNQAKQQVNRAMADMDHNEANFLQKNHGAIDALTSYGGGLVGFAADAGEKYFVEINRQMKQIELLYQRQYMLHGKLNTQAFLQERRMLLLSLNGILTKLSKVSLAIPEHSNLKRTLQLSSKSIVHEWNTAGVGAIKGYSSTIERSAKIVKWMKVGGWVAIGIGGLNTTNTVYDACTTGRESECSKVAVKEYTKFGLSTGLAIRGGLLGASIMGGVCVAAGIATAGAGGIACVIVGSAAGGWLGGEIGNKLGDVLVN</sequence>
<protein>
    <submittedName>
        <fullName evidence="1">Uncharacterized protein</fullName>
    </submittedName>
</protein>
<name>A0A0T9QE04_9GAMM</name>
<dbReference type="RefSeq" id="WP_050115657.1">
    <property type="nucleotide sequence ID" value="NZ_CQAW01000016.1"/>
</dbReference>